<keyword evidence="2" id="KW-1185">Reference proteome</keyword>
<dbReference type="EMBL" id="BONE01000072">
    <property type="protein sequence ID" value="GIF76858.1"/>
    <property type="molecule type" value="Genomic_DNA"/>
</dbReference>
<comment type="caution">
    <text evidence="1">The sequence shown here is derived from an EMBL/GenBank/DDBJ whole genome shotgun (WGS) entry which is preliminary data.</text>
</comment>
<evidence type="ECO:0008006" key="3">
    <source>
        <dbReference type="Google" id="ProtNLM"/>
    </source>
</evidence>
<evidence type="ECO:0000313" key="2">
    <source>
        <dbReference type="Proteomes" id="UP000604117"/>
    </source>
</evidence>
<protein>
    <recommendedName>
        <fullName evidence="3">DUF4034 domain-containing protein</fullName>
    </recommendedName>
</protein>
<organism evidence="1 2">
    <name type="scientific">Asanoa siamensis</name>
    <dbReference type="NCBI Taxonomy" id="926357"/>
    <lineage>
        <taxon>Bacteria</taxon>
        <taxon>Bacillati</taxon>
        <taxon>Actinomycetota</taxon>
        <taxon>Actinomycetes</taxon>
        <taxon>Micromonosporales</taxon>
        <taxon>Micromonosporaceae</taxon>
        <taxon>Asanoa</taxon>
    </lineage>
</organism>
<dbReference type="Proteomes" id="UP000604117">
    <property type="component" value="Unassembled WGS sequence"/>
</dbReference>
<proteinExistence type="predicted"/>
<accession>A0ABQ4CZY5</accession>
<gene>
    <name evidence="1" type="ORF">Asi02nite_63760</name>
</gene>
<sequence>MLPPVSAPAALPAPIFDPYAGYSEPRMLADAAKAGDWRAVDAGFARLTDPDVRHHAIGKVANAAERYFLEDVAAAEPTSVLAGTLLASRLITDGWDIRTGSWGKDVSREQWKAFSEHLHRAEQTLIEVTARDPGQATAWKLRLDIARGLSLGQAEARRRYDHVAPHFLPAQEAMVQQLCPKWSGSYEAMHGFAVECVKASPPGSPNGVAVALAHIEHWLLIDRDEGGPAAAAYLARHDVQGELRWAAEHSVFNPAARPSPGWVTGHSAFAMAFSLAENHAAAAAHFNALLRAGNYADDDSWRYLGDEHAEFVAHRRRAFQRGFSR</sequence>
<evidence type="ECO:0000313" key="1">
    <source>
        <dbReference type="EMBL" id="GIF76858.1"/>
    </source>
</evidence>
<reference evidence="1 2" key="1">
    <citation type="submission" date="2021-01" db="EMBL/GenBank/DDBJ databases">
        <title>Whole genome shotgun sequence of Asanoa siamensis NBRC 107932.</title>
        <authorList>
            <person name="Komaki H."/>
            <person name="Tamura T."/>
        </authorList>
    </citation>
    <scope>NUCLEOTIDE SEQUENCE [LARGE SCALE GENOMIC DNA]</scope>
    <source>
        <strain evidence="1 2">NBRC 107932</strain>
    </source>
</reference>
<name>A0ABQ4CZY5_9ACTN</name>